<dbReference type="Proteomes" id="UP000277580">
    <property type="component" value="Unassembled WGS sequence"/>
</dbReference>
<proteinExistence type="predicted"/>
<gene>
    <name evidence="1" type="ORF">P167DRAFT_578440</name>
</gene>
<accession>A0A3N4KFD9</accession>
<sequence>MAAAAAATPKASAAAAAPALAQLQLYLSPPPKNIRESRAIFRELSRFGEIQMFKTLRV</sequence>
<dbReference type="InParanoid" id="A0A3N4KFD9"/>
<dbReference type="EMBL" id="ML119166">
    <property type="protein sequence ID" value="RPB08208.1"/>
    <property type="molecule type" value="Genomic_DNA"/>
</dbReference>
<name>A0A3N4KFD9_9PEZI</name>
<evidence type="ECO:0000313" key="1">
    <source>
        <dbReference type="EMBL" id="RPB08208.1"/>
    </source>
</evidence>
<dbReference type="AlphaFoldDB" id="A0A3N4KFD9"/>
<reference evidence="1 2" key="1">
    <citation type="journal article" date="2018" name="Nat. Ecol. Evol.">
        <title>Pezizomycetes genomes reveal the molecular basis of ectomycorrhizal truffle lifestyle.</title>
        <authorList>
            <person name="Murat C."/>
            <person name="Payen T."/>
            <person name="Noel B."/>
            <person name="Kuo A."/>
            <person name="Morin E."/>
            <person name="Chen J."/>
            <person name="Kohler A."/>
            <person name="Krizsan K."/>
            <person name="Balestrini R."/>
            <person name="Da Silva C."/>
            <person name="Montanini B."/>
            <person name="Hainaut M."/>
            <person name="Levati E."/>
            <person name="Barry K.W."/>
            <person name="Belfiori B."/>
            <person name="Cichocki N."/>
            <person name="Clum A."/>
            <person name="Dockter R.B."/>
            <person name="Fauchery L."/>
            <person name="Guy J."/>
            <person name="Iotti M."/>
            <person name="Le Tacon F."/>
            <person name="Lindquist E.A."/>
            <person name="Lipzen A."/>
            <person name="Malagnac F."/>
            <person name="Mello A."/>
            <person name="Molinier V."/>
            <person name="Miyauchi S."/>
            <person name="Poulain J."/>
            <person name="Riccioni C."/>
            <person name="Rubini A."/>
            <person name="Sitrit Y."/>
            <person name="Splivallo R."/>
            <person name="Traeger S."/>
            <person name="Wang M."/>
            <person name="Zifcakova L."/>
            <person name="Wipf D."/>
            <person name="Zambonelli A."/>
            <person name="Paolocci F."/>
            <person name="Nowrousian M."/>
            <person name="Ottonello S."/>
            <person name="Baldrian P."/>
            <person name="Spatafora J.W."/>
            <person name="Henrissat B."/>
            <person name="Nagy L.G."/>
            <person name="Aury J.M."/>
            <person name="Wincker P."/>
            <person name="Grigoriev I.V."/>
            <person name="Bonfante P."/>
            <person name="Martin F.M."/>
        </authorList>
    </citation>
    <scope>NUCLEOTIDE SEQUENCE [LARGE SCALE GENOMIC DNA]</scope>
    <source>
        <strain evidence="1 2">CCBAS932</strain>
    </source>
</reference>
<feature type="non-terminal residue" evidence="1">
    <location>
        <position position="58"/>
    </location>
</feature>
<protein>
    <submittedName>
        <fullName evidence="1">Uncharacterized protein</fullName>
    </submittedName>
</protein>
<organism evidence="1 2">
    <name type="scientific">Morchella conica CCBAS932</name>
    <dbReference type="NCBI Taxonomy" id="1392247"/>
    <lineage>
        <taxon>Eukaryota</taxon>
        <taxon>Fungi</taxon>
        <taxon>Dikarya</taxon>
        <taxon>Ascomycota</taxon>
        <taxon>Pezizomycotina</taxon>
        <taxon>Pezizomycetes</taxon>
        <taxon>Pezizales</taxon>
        <taxon>Morchellaceae</taxon>
        <taxon>Morchella</taxon>
    </lineage>
</organism>
<keyword evidence="2" id="KW-1185">Reference proteome</keyword>
<evidence type="ECO:0000313" key="2">
    <source>
        <dbReference type="Proteomes" id="UP000277580"/>
    </source>
</evidence>